<feature type="compositionally biased region" description="Basic and acidic residues" evidence="1">
    <location>
        <begin position="269"/>
        <end position="314"/>
    </location>
</feature>
<feature type="compositionally biased region" description="Polar residues" evidence="1">
    <location>
        <begin position="315"/>
        <end position="326"/>
    </location>
</feature>
<evidence type="ECO:0000313" key="3">
    <source>
        <dbReference type="Proteomes" id="UP001470230"/>
    </source>
</evidence>
<reference evidence="2 3" key="1">
    <citation type="submission" date="2024-04" db="EMBL/GenBank/DDBJ databases">
        <title>Tritrichomonas musculus Genome.</title>
        <authorList>
            <person name="Alves-Ferreira E."/>
            <person name="Grigg M."/>
            <person name="Lorenzi H."/>
            <person name="Galac M."/>
        </authorList>
    </citation>
    <scope>NUCLEOTIDE SEQUENCE [LARGE SCALE GENOMIC DNA]</scope>
    <source>
        <strain evidence="2 3">EAF2021</strain>
    </source>
</reference>
<feature type="region of interest" description="Disordered" evidence="1">
    <location>
        <begin position="1"/>
        <end position="32"/>
    </location>
</feature>
<feature type="compositionally biased region" description="Basic residues" evidence="1">
    <location>
        <begin position="7"/>
        <end position="16"/>
    </location>
</feature>
<gene>
    <name evidence="2" type="ORF">M9Y10_045449</name>
</gene>
<dbReference type="Proteomes" id="UP001470230">
    <property type="component" value="Unassembled WGS sequence"/>
</dbReference>
<accession>A0ABR2JW07</accession>
<dbReference type="EMBL" id="JAPFFF010000009">
    <property type="protein sequence ID" value="KAK8882808.1"/>
    <property type="molecule type" value="Genomic_DNA"/>
</dbReference>
<evidence type="ECO:0000313" key="2">
    <source>
        <dbReference type="EMBL" id="KAK8882808.1"/>
    </source>
</evidence>
<feature type="compositionally biased region" description="Polar residues" evidence="1">
    <location>
        <begin position="19"/>
        <end position="32"/>
    </location>
</feature>
<feature type="compositionally biased region" description="Polar residues" evidence="1">
    <location>
        <begin position="374"/>
        <end position="385"/>
    </location>
</feature>
<sequence length="533" mass="61050">MPIRGHPSLHKTRRKRTPSETPSLSANASISSLPEQSYTRVYNDISNPSEIMECRHPLETGLKRSDIENPNNERFNRNILRKICINDQDFENLCRTSSSKYKNFNLTPIQKAMTYCMIRDGGCTTDEALCAFIKRYWDLIASYNNSGIQGSTGHKYRGVPGKRILHINYAILRHNLPLFIQYDEHRMGTNTIDGIKVGNRNNRVTSKESISKINSYNNIKKDDKAKLNEITTRRSRGRTSLSRASSTGVSNSNNELNKSSNSKNNDSNNKNESKKNDANDRSGRKRSNSDSRKGNSKEDNRFRKSGNDNDEIQKNTRNQKNDNNISEGYILKDNDQLNIEKDLATDSSNSLFSPYISSRRSRTSRGRFTKETNFDPNINKPSLEPSNVESFQEFIIKTLKNDKNSNNESGMTFDDLCSACQNYENLPGAYYGLKLERRVKSVLTMKEHLREVTYNDSSKKWSVSTINNSNIKKDPSKRIQKVLGDKDHSESENDDNDITNLKKIFMPEKLRILKMKELSIEELWNIVKDVGLC</sequence>
<comment type="caution">
    <text evidence="2">The sequence shown here is derived from an EMBL/GenBank/DDBJ whole genome shotgun (WGS) entry which is preliminary data.</text>
</comment>
<protein>
    <submittedName>
        <fullName evidence="2">Uncharacterized protein</fullName>
    </submittedName>
</protein>
<keyword evidence="3" id="KW-1185">Reference proteome</keyword>
<proteinExistence type="predicted"/>
<evidence type="ECO:0000256" key="1">
    <source>
        <dbReference type="SAM" id="MobiDB-lite"/>
    </source>
</evidence>
<feature type="region of interest" description="Disordered" evidence="1">
    <location>
        <begin position="356"/>
        <end position="385"/>
    </location>
</feature>
<organism evidence="2 3">
    <name type="scientific">Tritrichomonas musculus</name>
    <dbReference type="NCBI Taxonomy" id="1915356"/>
    <lineage>
        <taxon>Eukaryota</taxon>
        <taxon>Metamonada</taxon>
        <taxon>Parabasalia</taxon>
        <taxon>Tritrichomonadida</taxon>
        <taxon>Tritrichomonadidae</taxon>
        <taxon>Tritrichomonas</taxon>
    </lineage>
</organism>
<feature type="compositionally biased region" description="Low complexity" evidence="1">
    <location>
        <begin position="238"/>
        <end position="268"/>
    </location>
</feature>
<feature type="region of interest" description="Disordered" evidence="1">
    <location>
        <begin position="225"/>
        <end position="328"/>
    </location>
</feature>
<name>A0ABR2JW07_9EUKA</name>